<protein>
    <submittedName>
        <fullName evidence="2">Helix-turn-helix domain-containing protein</fullName>
    </submittedName>
</protein>
<feature type="region of interest" description="Disordered" evidence="1">
    <location>
        <begin position="63"/>
        <end position="124"/>
    </location>
</feature>
<sequence length="124" mass="13547">MHDPHPDNLEMMTLAEAAAKVHSSVTVNTLRKARRDGRLWAVKVGRNYLTNRQAIEEFLQCPDNESPRASISERMKGNGSSETEAGCSGQALALASVERLKRHSLNTSPEGSRKPGAVLPIRAN</sequence>
<accession>A0ABX6YQI4</accession>
<reference evidence="2 3" key="1">
    <citation type="submission" date="2020-05" db="EMBL/GenBank/DDBJ databases">
        <title>Thioclava electrotropha strain Elox9 finished genome.</title>
        <authorList>
            <person name="Rowe A.R."/>
            <person name="Wilbanks E.G."/>
        </authorList>
    </citation>
    <scope>NUCLEOTIDE SEQUENCE [LARGE SCALE GENOMIC DNA]</scope>
    <source>
        <strain evidence="2 3">Elox9</strain>
    </source>
</reference>
<dbReference type="RefSeq" id="WP_165756966.1">
    <property type="nucleotide sequence ID" value="NZ_CP053562.1"/>
</dbReference>
<proteinExistence type="predicted"/>
<evidence type="ECO:0000256" key="1">
    <source>
        <dbReference type="SAM" id="MobiDB-lite"/>
    </source>
</evidence>
<gene>
    <name evidence="2" type="ORF">AKL02_003060</name>
</gene>
<name>A0ABX6YQI4_9RHOB</name>
<evidence type="ECO:0000313" key="2">
    <source>
        <dbReference type="EMBL" id="QPZ89971.1"/>
    </source>
</evidence>
<organism evidence="2 3">
    <name type="scientific">Thioclava electrotropha</name>
    <dbReference type="NCBI Taxonomy" id="1549850"/>
    <lineage>
        <taxon>Bacteria</taxon>
        <taxon>Pseudomonadati</taxon>
        <taxon>Pseudomonadota</taxon>
        <taxon>Alphaproteobacteria</taxon>
        <taxon>Rhodobacterales</taxon>
        <taxon>Paracoccaceae</taxon>
        <taxon>Thioclava</taxon>
    </lineage>
</organism>
<evidence type="ECO:0000313" key="3">
    <source>
        <dbReference type="Proteomes" id="UP000192422"/>
    </source>
</evidence>
<dbReference type="EMBL" id="CP053562">
    <property type="protein sequence ID" value="QPZ89971.1"/>
    <property type="molecule type" value="Genomic_DNA"/>
</dbReference>
<dbReference type="Proteomes" id="UP000192422">
    <property type="component" value="Chromosome"/>
</dbReference>
<keyword evidence="3" id="KW-1185">Reference proteome</keyword>